<feature type="compositionally biased region" description="Low complexity" evidence="1">
    <location>
        <begin position="580"/>
        <end position="594"/>
    </location>
</feature>
<feature type="compositionally biased region" description="Low complexity" evidence="1">
    <location>
        <begin position="652"/>
        <end position="661"/>
    </location>
</feature>
<reference evidence="3 4" key="1">
    <citation type="journal article" date="2016" name="Appl. Microbiol. Biotechnol.">
        <title>Characterization of T-DNA insertion mutants with decreased virulence in the entomopathogenic fungus Beauveria bassiana JEF-007.</title>
        <authorList>
            <person name="Kim S."/>
            <person name="Lee S.J."/>
            <person name="Nai Y.S."/>
            <person name="Yu J.S."/>
            <person name="Lee M.R."/>
            <person name="Yang Y.T."/>
            <person name="Kim J.S."/>
        </authorList>
    </citation>
    <scope>NUCLEOTIDE SEQUENCE [LARGE SCALE GENOMIC DNA]</scope>
    <source>
        <strain evidence="3 4">JEF-007</strain>
    </source>
</reference>
<dbReference type="EMBL" id="MRVG01000016">
    <property type="protein sequence ID" value="PMB63863.1"/>
    <property type="molecule type" value="Genomic_DNA"/>
</dbReference>
<organism evidence="3 4">
    <name type="scientific">Beauveria bassiana</name>
    <name type="common">White muscardine disease fungus</name>
    <name type="synonym">Tritirachium shiotae</name>
    <dbReference type="NCBI Taxonomy" id="176275"/>
    <lineage>
        <taxon>Eukaryota</taxon>
        <taxon>Fungi</taxon>
        <taxon>Dikarya</taxon>
        <taxon>Ascomycota</taxon>
        <taxon>Pezizomycotina</taxon>
        <taxon>Sordariomycetes</taxon>
        <taxon>Hypocreomycetidae</taxon>
        <taxon>Hypocreales</taxon>
        <taxon>Cordycipitaceae</taxon>
        <taxon>Beauveria</taxon>
    </lineage>
</organism>
<evidence type="ECO:0000313" key="3">
    <source>
        <dbReference type="EMBL" id="PMB63863.1"/>
    </source>
</evidence>
<dbReference type="AlphaFoldDB" id="A0A2N6N9A8"/>
<feature type="region of interest" description="Disordered" evidence="1">
    <location>
        <begin position="177"/>
        <end position="258"/>
    </location>
</feature>
<name>A0A2N6N9A8_BEABA</name>
<feature type="compositionally biased region" description="Pro residues" evidence="1">
    <location>
        <begin position="1"/>
        <end position="11"/>
    </location>
</feature>
<feature type="domain" description="C2H2-type" evidence="2">
    <location>
        <begin position="706"/>
        <end position="727"/>
    </location>
</feature>
<comment type="caution">
    <text evidence="3">The sequence shown here is derived from an EMBL/GenBank/DDBJ whole genome shotgun (WGS) entry which is preliminary data.</text>
</comment>
<dbReference type="Proteomes" id="UP000235728">
    <property type="component" value="Unassembled WGS sequence"/>
</dbReference>
<feature type="compositionally biased region" description="Polar residues" evidence="1">
    <location>
        <begin position="685"/>
        <end position="694"/>
    </location>
</feature>
<feature type="compositionally biased region" description="Low complexity" evidence="1">
    <location>
        <begin position="188"/>
        <end position="197"/>
    </location>
</feature>
<proteinExistence type="predicted"/>
<dbReference type="OMA" id="NANQMFQ"/>
<feature type="compositionally biased region" description="Polar residues" evidence="1">
    <location>
        <begin position="243"/>
        <end position="258"/>
    </location>
</feature>
<gene>
    <name evidence="3" type="ORF">BM221_010334</name>
</gene>
<feature type="compositionally biased region" description="Polar residues" evidence="1">
    <location>
        <begin position="198"/>
        <end position="210"/>
    </location>
</feature>
<evidence type="ECO:0000259" key="2">
    <source>
        <dbReference type="PROSITE" id="PS00028"/>
    </source>
</evidence>
<feature type="region of interest" description="Disordered" evidence="1">
    <location>
        <begin position="493"/>
        <end position="617"/>
    </location>
</feature>
<sequence length="734" mass="80546">MSHIAPRPPQRPAHRQTRSNSQTLDPRLELVGKLEGCIGKILEATKAYKSPQQQHHTAHQNANQMFQQRVMASRGQMGNMSDQDWLGTMMQCLNESMRTQQSSFVRNTTLDVALRTFAAGIFEALGPAYFQEPLDKYLAASKPMSPQNTIAGHYALDRSGIPSPPREMGPNRSILQRLGTQNIPPSPTHSSPFPSTHYQMVQRSAHSVSPNGAPAPQHQMRAMPILQRPLPPARQPGRPPKRSSPTEPLNPSAQKRTYTSETLRQAAGSMGPLPSPAQARPTHSNALKPRLCIDFWDVQQERNSRRRQAILGYGGKWYVFQCHRHQDVLFFKTAEGARHHMITRHAMPNQHIDFLDIVQELGVEVMNCDVARADKNNLDAVHLWNQSTSSPVAQECAAEVQGNAKISVRAPISITTQTVPAADCLSSASPASASLPTAQLESPSIVLLSKDEVGEEATAQKADVVIKTEKMDVDLSCLATKVQLHSLITTASCSTQSSEPASLPTERLETTRESPSSVSKLESREPLALQVARNVQSPERDEPAVSPEKSAKDISVVASTAKAPETPENVEHIPELTPNSPESSDLSEPSSLADFDSIETQSPGSDPKIIDGKLEEGEIDESCIQVIPYSSTMSAKMMASPESGKKKKKWISAAGSAPSSGLPRKKLPSTPKSAQTKKKKRERQSFWSPSQETGPSAHDQFKTRACKQCAERFYFRAQLATHMQTEHAEIITVE</sequence>
<evidence type="ECO:0000313" key="4">
    <source>
        <dbReference type="Proteomes" id="UP000235728"/>
    </source>
</evidence>
<protein>
    <recommendedName>
        <fullName evidence="2">C2H2-type domain-containing protein</fullName>
    </recommendedName>
</protein>
<feature type="region of interest" description="Disordered" evidence="1">
    <location>
        <begin position="1"/>
        <end position="25"/>
    </location>
</feature>
<accession>A0A2N6N9A8</accession>
<dbReference type="InterPro" id="IPR013087">
    <property type="entry name" value="Znf_C2H2_type"/>
</dbReference>
<evidence type="ECO:0000256" key="1">
    <source>
        <dbReference type="SAM" id="MobiDB-lite"/>
    </source>
</evidence>
<dbReference type="PROSITE" id="PS00028">
    <property type="entry name" value="ZINC_FINGER_C2H2_1"/>
    <property type="match status" value="1"/>
</dbReference>
<feature type="compositionally biased region" description="Pro residues" evidence="1">
    <location>
        <begin position="229"/>
        <end position="238"/>
    </location>
</feature>
<feature type="region of interest" description="Disordered" evidence="1">
    <location>
        <begin position="637"/>
        <end position="702"/>
    </location>
</feature>